<reference evidence="2 3" key="1">
    <citation type="journal article" date="2019" name="Commun. Biol.">
        <title>The bagworm genome reveals a unique fibroin gene that provides high tensile strength.</title>
        <authorList>
            <person name="Kono N."/>
            <person name="Nakamura H."/>
            <person name="Ohtoshi R."/>
            <person name="Tomita M."/>
            <person name="Numata K."/>
            <person name="Arakawa K."/>
        </authorList>
    </citation>
    <scope>NUCLEOTIDE SEQUENCE [LARGE SCALE GENOMIC DNA]</scope>
</reference>
<feature type="compositionally biased region" description="Basic residues" evidence="1">
    <location>
        <begin position="81"/>
        <end position="90"/>
    </location>
</feature>
<name>A0A4C1TZ73_EUMVA</name>
<protein>
    <submittedName>
        <fullName evidence="2">Uncharacterized protein</fullName>
    </submittedName>
</protein>
<feature type="compositionally biased region" description="Pro residues" evidence="1">
    <location>
        <begin position="96"/>
        <end position="105"/>
    </location>
</feature>
<feature type="region of interest" description="Disordered" evidence="1">
    <location>
        <begin position="65"/>
        <end position="105"/>
    </location>
</feature>
<gene>
    <name evidence="2" type="ORF">EVAR_12406_1</name>
</gene>
<dbReference type="AlphaFoldDB" id="A0A4C1TZ73"/>
<evidence type="ECO:0000313" key="2">
    <source>
        <dbReference type="EMBL" id="GBP19365.1"/>
    </source>
</evidence>
<organism evidence="2 3">
    <name type="scientific">Eumeta variegata</name>
    <name type="common">Bagworm moth</name>
    <name type="synonym">Eumeta japonica</name>
    <dbReference type="NCBI Taxonomy" id="151549"/>
    <lineage>
        <taxon>Eukaryota</taxon>
        <taxon>Metazoa</taxon>
        <taxon>Ecdysozoa</taxon>
        <taxon>Arthropoda</taxon>
        <taxon>Hexapoda</taxon>
        <taxon>Insecta</taxon>
        <taxon>Pterygota</taxon>
        <taxon>Neoptera</taxon>
        <taxon>Endopterygota</taxon>
        <taxon>Lepidoptera</taxon>
        <taxon>Glossata</taxon>
        <taxon>Ditrysia</taxon>
        <taxon>Tineoidea</taxon>
        <taxon>Psychidae</taxon>
        <taxon>Oiketicinae</taxon>
        <taxon>Eumeta</taxon>
    </lineage>
</organism>
<evidence type="ECO:0000313" key="3">
    <source>
        <dbReference type="Proteomes" id="UP000299102"/>
    </source>
</evidence>
<keyword evidence="3" id="KW-1185">Reference proteome</keyword>
<dbReference type="Proteomes" id="UP000299102">
    <property type="component" value="Unassembled WGS sequence"/>
</dbReference>
<accession>A0A4C1TZ73</accession>
<comment type="caution">
    <text evidence="2">The sequence shown here is derived from an EMBL/GenBank/DDBJ whole genome shotgun (WGS) entry which is preliminary data.</text>
</comment>
<feature type="compositionally biased region" description="Low complexity" evidence="1">
    <location>
        <begin position="65"/>
        <end position="74"/>
    </location>
</feature>
<dbReference type="EMBL" id="BGZK01000107">
    <property type="protein sequence ID" value="GBP19365.1"/>
    <property type="molecule type" value="Genomic_DNA"/>
</dbReference>
<sequence length="105" mass="11876">MQGQNGTLMEKLQCHRHGIANAMTLIETGYGSCDIRYLDELTVSSLVFIHRPSFKWSRNIFKNRSSTSHSNVSSSHDRVARMRSGHAQTHRRTDACPPPVHNTLT</sequence>
<evidence type="ECO:0000256" key="1">
    <source>
        <dbReference type="SAM" id="MobiDB-lite"/>
    </source>
</evidence>
<proteinExistence type="predicted"/>